<dbReference type="PROSITE" id="PS51335">
    <property type="entry name" value="ELMO"/>
    <property type="match status" value="1"/>
</dbReference>
<proteinExistence type="predicted"/>
<comment type="caution">
    <text evidence="2">The sequence shown here is derived from an EMBL/GenBank/DDBJ whole genome shotgun (WGS) entry which is preliminary data.</text>
</comment>
<dbReference type="OrthoDB" id="284119at2759"/>
<protein>
    <recommendedName>
        <fullName evidence="1">ELMO domain-containing protein</fullName>
    </recommendedName>
</protein>
<dbReference type="AlphaFoldDB" id="A0A0V0R4D4"/>
<dbReference type="InParanoid" id="A0A0V0R4D4"/>
<feature type="domain" description="ELMO" evidence="1">
    <location>
        <begin position="76"/>
        <end position="243"/>
    </location>
</feature>
<accession>A0A0V0R4D4</accession>
<dbReference type="Pfam" id="PF04727">
    <property type="entry name" value="ELMO_CED12"/>
    <property type="match status" value="1"/>
</dbReference>
<evidence type="ECO:0000259" key="1">
    <source>
        <dbReference type="PROSITE" id="PS51335"/>
    </source>
</evidence>
<dbReference type="EMBL" id="LDAU01000054">
    <property type="protein sequence ID" value="KRX09093.1"/>
    <property type="molecule type" value="Genomic_DNA"/>
</dbReference>
<evidence type="ECO:0000313" key="3">
    <source>
        <dbReference type="Proteomes" id="UP000054937"/>
    </source>
</evidence>
<dbReference type="PANTHER" id="PTHR12771">
    <property type="entry name" value="ENGULFMENT AND CELL MOTILITY"/>
    <property type="match status" value="1"/>
</dbReference>
<organism evidence="2 3">
    <name type="scientific">Pseudocohnilembus persalinus</name>
    <name type="common">Ciliate</name>
    <dbReference type="NCBI Taxonomy" id="266149"/>
    <lineage>
        <taxon>Eukaryota</taxon>
        <taxon>Sar</taxon>
        <taxon>Alveolata</taxon>
        <taxon>Ciliophora</taxon>
        <taxon>Intramacronucleata</taxon>
        <taxon>Oligohymenophorea</taxon>
        <taxon>Scuticociliatia</taxon>
        <taxon>Philasterida</taxon>
        <taxon>Pseudocohnilembidae</taxon>
        <taxon>Pseudocohnilembus</taxon>
    </lineage>
</organism>
<evidence type="ECO:0000313" key="2">
    <source>
        <dbReference type="EMBL" id="KRX09093.1"/>
    </source>
</evidence>
<gene>
    <name evidence="2" type="ORF">PPERSA_08809</name>
</gene>
<reference evidence="2 3" key="1">
    <citation type="journal article" date="2015" name="Sci. Rep.">
        <title>Genome of the facultative scuticociliatosis pathogen Pseudocohnilembus persalinus provides insight into its virulence through horizontal gene transfer.</title>
        <authorList>
            <person name="Xiong J."/>
            <person name="Wang G."/>
            <person name="Cheng J."/>
            <person name="Tian M."/>
            <person name="Pan X."/>
            <person name="Warren A."/>
            <person name="Jiang C."/>
            <person name="Yuan D."/>
            <person name="Miao W."/>
        </authorList>
    </citation>
    <scope>NUCLEOTIDE SEQUENCE [LARGE SCALE GENOMIC DNA]</scope>
    <source>
        <strain evidence="2">36N120E</strain>
    </source>
</reference>
<sequence>MDFDNKVDSKQSLIVLNQPQTHLQNKGYIESILGLVIPNFNYDLTKNEIQAFKELQDEINDPEQNKILYFDQKNTNHNKFLTSLYYELTNSTIKEEDIDQEFWIQYGFQQKNPRTDFRGSGVLGAKQLLDFVQKHKDIVKDMINPENNFFMAISSISVTSFLIKYFHLPKNLNYQENHQELCGRKEFKNFCRMLKRNPYLLYDLHQLFLTHLFENHKKLMRQNTQAQFLLISDKQRFQATQSQFTKALESANYKSLKQFKDAFWGKHNNGKHLKFD</sequence>
<dbReference type="InterPro" id="IPR050868">
    <property type="entry name" value="ELMO_domain-containing"/>
</dbReference>
<dbReference type="OMA" id="TEIQMAH"/>
<dbReference type="InterPro" id="IPR006816">
    <property type="entry name" value="ELMO_dom"/>
</dbReference>
<name>A0A0V0R4D4_PSEPJ</name>
<keyword evidence="3" id="KW-1185">Reference proteome</keyword>
<dbReference type="PANTHER" id="PTHR12771:SF2">
    <property type="entry name" value="ELMO DOMAIN-CONTAINING PROTEIN 3"/>
    <property type="match status" value="1"/>
</dbReference>
<dbReference type="Proteomes" id="UP000054937">
    <property type="component" value="Unassembled WGS sequence"/>
</dbReference>